<dbReference type="AlphaFoldDB" id="A0A5N6JPE0"/>
<dbReference type="PANTHER" id="PTHR31495">
    <property type="entry name" value="PEROXYGENASE 3-RELATED"/>
    <property type="match status" value="1"/>
</dbReference>
<dbReference type="OrthoDB" id="640742at2759"/>
<dbReference type="InterPro" id="IPR007736">
    <property type="entry name" value="Caleosin-related"/>
</dbReference>
<organism evidence="3 4">
    <name type="scientific">Monilinia laxa</name>
    <name type="common">Brown rot fungus</name>
    <name type="synonym">Sclerotinia laxa</name>
    <dbReference type="NCBI Taxonomy" id="61186"/>
    <lineage>
        <taxon>Eukaryota</taxon>
        <taxon>Fungi</taxon>
        <taxon>Dikarya</taxon>
        <taxon>Ascomycota</taxon>
        <taxon>Pezizomycotina</taxon>
        <taxon>Leotiomycetes</taxon>
        <taxon>Helotiales</taxon>
        <taxon>Sclerotiniaceae</taxon>
        <taxon>Monilinia</taxon>
    </lineage>
</organism>
<evidence type="ECO:0000256" key="2">
    <source>
        <dbReference type="SAM" id="MobiDB-lite"/>
    </source>
</evidence>
<dbReference type="GO" id="GO:0004497">
    <property type="term" value="F:monooxygenase activity"/>
    <property type="evidence" value="ECO:0007669"/>
    <property type="project" value="TreeGrafter"/>
</dbReference>
<evidence type="ECO:0000256" key="1">
    <source>
        <dbReference type="ARBA" id="ARBA00006765"/>
    </source>
</evidence>
<dbReference type="GO" id="GO:0005509">
    <property type="term" value="F:calcium ion binding"/>
    <property type="evidence" value="ECO:0007669"/>
    <property type="project" value="TreeGrafter"/>
</dbReference>
<keyword evidence="4" id="KW-1185">Reference proteome</keyword>
<gene>
    <name evidence="3" type="ORF">EYC80_010860</name>
</gene>
<dbReference type="Pfam" id="PF05042">
    <property type="entry name" value="Caleosin"/>
    <property type="match status" value="1"/>
</dbReference>
<comment type="caution">
    <text evidence="3">The sequence shown here is derived from an EMBL/GenBank/DDBJ whole genome shotgun (WGS) entry which is preliminary data.</text>
</comment>
<evidence type="ECO:0000313" key="3">
    <source>
        <dbReference type="EMBL" id="KAB8290428.1"/>
    </source>
</evidence>
<dbReference type="Proteomes" id="UP000326757">
    <property type="component" value="Unassembled WGS sequence"/>
</dbReference>
<sequence length="337" mass="38456">MSLPPTPPLDQDRVLFFTDHCGDIVTRVLSVDTDIKGSESKIDIGLGIEIEYSGREKITYKDIGKVFGEDIQETGNNKQSESSLDFMAPAMMEDRSARGRAFKTAIKECPVTEERLPFIEQGKEKVLRDPGTARASEAASVEAPNGTEKDNYAERNKNLTVLQQHVNFFDPDQDGIIYPLDTYNSFRRLAFSPLLSLFSTLIIHLNFSYPTLPPGHWLPDLWFRIYTDRIHKDKHGSDSGTYDNEGRYIPQKFEDIFSKYAGGDKQGITKGETWEYLKGQRGIMDPVGWGGASFEWLATWILLWPEDGRIKKEDIRRIYDGSLFYEVAARNDEKKFQ</sequence>
<evidence type="ECO:0008006" key="5">
    <source>
        <dbReference type="Google" id="ProtNLM"/>
    </source>
</evidence>
<accession>A0A5N6JPE0</accession>
<feature type="region of interest" description="Disordered" evidence="2">
    <location>
        <begin position="127"/>
        <end position="151"/>
    </location>
</feature>
<dbReference type="EMBL" id="VIGI01000017">
    <property type="protein sequence ID" value="KAB8290428.1"/>
    <property type="molecule type" value="Genomic_DNA"/>
</dbReference>
<evidence type="ECO:0000313" key="4">
    <source>
        <dbReference type="Proteomes" id="UP000326757"/>
    </source>
</evidence>
<comment type="similarity">
    <text evidence="1">Belongs to the caleosin family.</text>
</comment>
<dbReference type="PANTHER" id="PTHR31495:SF0">
    <property type="entry name" value="BINDING PROTEIN CALEOSIN, PUTATIVE (AFU_ORTHOLOGUE AFUA_5G13750)-RELATED"/>
    <property type="match status" value="1"/>
</dbReference>
<reference evidence="3 4" key="1">
    <citation type="submission" date="2019-06" db="EMBL/GenBank/DDBJ databases">
        <title>Genome Sequence of the Brown Rot Fungal Pathogen Monilinia laxa.</title>
        <authorList>
            <person name="De Miccolis Angelini R.M."/>
            <person name="Landi L."/>
            <person name="Abate D."/>
            <person name="Pollastro S."/>
            <person name="Romanazzi G."/>
            <person name="Faretra F."/>
        </authorList>
    </citation>
    <scope>NUCLEOTIDE SEQUENCE [LARGE SCALE GENOMIC DNA]</scope>
    <source>
        <strain evidence="3 4">Mlax316</strain>
    </source>
</reference>
<protein>
    <recommendedName>
        <fullName evidence="5">EF-hand domain-containing protein</fullName>
    </recommendedName>
</protein>
<proteinExistence type="inferred from homology"/>
<name>A0A5N6JPE0_MONLA</name>